<accession>A0A834F3I8</accession>
<reference evidence="1" key="1">
    <citation type="journal article" name="BMC Genomics">
        <title>Long-read sequencing and de novo genome assembly of marine medaka (Oryzias melastigma).</title>
        <authorList>
            <person name="Liang P."/>
            <person name="Saqib H.S.A."/>
            <person name="Ni X."/>
            <person name="Shen Y."/>
        </authorList>
    </citation>
    <scope>NUCLEOTIDE SEQUENCE</scope>
    <source>
        <strain evidence="1">Bigg-433</strain>
    </source>
</reference>
<name>A0A834F3I8_ORYME</name>
<sequence length="219" mass="24771">MRVYGILLLFCLLVSLGLLTVLLGQFREMDMIQEKHRSMDAIALDYRKTLEYDGSFQRSLEALVTQGEDAARSLEESLSGINVEQKKGETDACVEETKRKQEELQSMERTRNQTLESLHAEANVWKEEVVSAKARLTAYTPICDHLKNTTEPRAGGINQSGDFQFQGTVWQEIQLRRRRESTAPTVTPAVLSLGSGSVLLDLRGSVDRHQLKEAQEEWT</sequence>
<evidence type="ECO:0000313" key="2">
    <source>
        <dbReference type="Proteomes" id="UP000646548"/>
    </source>
</evidence>
<dbReference type="AlphaFoldDB" id="A0A834F3I8"/>
<dbReference type="EMBL" id="WKFB01000424">
    <property type="protein sequence ID" value="KAF6723500.1"/>
    <property type="molecule type" value="Genomic_DNA"/>
</dbReference>
<comment type="caution">
    <text evidence="1">The sequence shown here is derived from an EMBL/GenBank/DDBJ whole genome shotgun (WGS) entry which is preliminary data.</text>
</comment>
<protein>
    <submittedName>
        <fullName evidence="1">Uncharacterized protein</fullName>
    </submittedName>
</protein>
<organism evidence="1 2">
    <name type="scientific">Oryzias melastigma</name>
    <name type="common">Marine medaka</name>
    <dbReference type="NCBI Taxonomy" id="30732"/>
    <lineage>
        <taxon>Eukaryota</taxon>
        <taxon>Metazoa</taxon>
        <taxon>Chordata</taxon>
        <taxon>Craniata</taxon>
        <taxon>Vertebrata</taxon>
        <taxon>Euteleostomi</taxon>
        <taxon>Actinopterygii</taxon>
        <taxon>Neopterygii</taxon>
        <taxon>Teleostei</taxon>
        <taxon>Neoteleostei</taxon>
        <taxon>Acanthomorphata</taxon>
        <taxon>Ovalentaria</taxon>
        <taxon>Atherinomorphae</taxon>
        <taxon>Beloniformes</taxon>
        <taxon>Adrianichthyidae</taxon>
        <taxon>Oryziinae</taxon>
        <taxon>Oryzias</taxon>
    </lineage>
</organism>
<gene>
    <name evidence="1" type="ORF">FQA47_005182</name>
</gene>
<evidence type="ECO:0000313" key="1">
    <source>
        <dbReference type="EMBL" id="KAF6723500.1"/>
    </source>
</evidence>
<proteinExistence type="predicted"/>
<dbReference type="Proteomes" id="UP000646548">
    <property type="component" value="Unassembled WGS sequence"/>
</dbReference>